<comment type="caution">
    <text evidence="3">The sequence shown here is derived from an EMBL/GenBank/DDBJ whole genome shotgun (WGS) entry which is preliminary data.</text>
</comment>
<feature type="signal peptide" evidence="2">
    <location>
        <begin position="1"/>
        <end position="18"/>
    </location>
</feature>
<dbReference type="RefSeq" id="WP_230222484.1">
    <property type="nucleotide sequence ID" value="NZ_JAJKFT010000010.1"/>
</dbReference>
<name>A0A9X1MRB3_9BACT</name>
<dbReference type="Proteomes" id="UP001139103">
    <property type="component" value="Unassembled WGS sequence"/>
</dbReference>
<proteinExistence type="predicted"/>
<reference evidence="3" key="1">
    <citation type="submission" date="2021-11" db="EMBL/GenBank/DDBJ databases">
        <title>Genome sequence.</title>
        <authorList>
            <person name="Sun Q."/>
        </authorList>
    </citation>
    <scope>NUCLEOTIDE SEQUENCE</scope>
    <source>
        <strain evidence="3">JC732</strain>
    </source>
</reference>
<protein>
    <recommendedName>
        <fullName evidence="5">Lipoprotein</fullName>
    </recommendedName>
</protein>
<feature type="region of interest" description="Disordered" evidence="1">
    <location>
        <begin position="35"/>
        <end position="57"/>
    </location>
</feature>
<gene>
    <name evidence="3" type="ORF">LOC68_21300</name>
</gene>
<organism evidence="3 4">
    <name type="scientific">Blastopirellula sediminis</name>
    <dbReference type="NCBI Taxonomy" id="2894196"/>
    <lineage>
        <taxon>Bacteria</taxon>
        <taxon>Pseudomonadati</taxon>
        <taxon>Planctomycetota</taxon>
        <taxon>Planctomycetia</taxon>
        <taxon>Pirellulales</taxon>
        <taxon>Pirellulaceae</taxon>
        <taxon>Blastopirellula</taxon>
    </lineage>
</organism>
<evidence type="ECO:0000313" key="4">
    <source>
        <dbReference type="Proteomes" id="UP001139103"/>
    </source>
</evidence>
<keyword evidence="4" id="KW-1185">Reference proteome</keyword>
<evidence type="ECO:0000256" key="1">
    <source>
        <dbReference type="SAM" id="MobiDB-lite"/>
    </source>
</evidence>
<dbReference type="EMBL" id="JAJKFT010000010">
    <property type="protein sequence ID" value="MCC9630935.1"/>
    <property type="molecule type" value="Genomic_DNA"/>
</dbReference>
<accession>A0A9X1MRB3</accession>
<feature type="chain" id="PRO_5040874299" description="Lipoprotein" evidence="2">
    <location>
        <begin position="19"/>
        <end position="199"/>
    </location>
</feature>
<evidence type="ECO:0000313" key="3">
    <source>
        <dbReference type="EMBL" id="MCC9630935.1"/>
    </source>
</evidence>
<sequence length="199" mass="21514">MTKLKLLIGLLLAIGGLAGCGKTADDSMQQSAVINSAGSTKEIRESGPMPEKNEQTEAQKEVTVILRTLADFAQQQLEKHDGFLPFGASIKSNGSLALGAGYVDEDGGDPNVILDFVFRGLRKQAMAGEIRSGGYCMDVRVVLPGKTEKVDAIQVCVEHAEGHSIEVFIPYAKDDGGDYTFGNYISQQDDFRIFYEGED</sequence>
<feature type="compositionally biased region" description="Basic and acidic residues" evidence="1">
    <location>
        <begin position="41"/>
        <end position="57"/>
    </location>
</feature>
<evidence type="ECO:0000256" key="2">
    <source>
        <dbReference type="SAM" id="SignalP"/>
    </source>
</evidence>
<keyword evidence="2" id="KW-0732">Signal</keyword>
<dbReference type="PROSITE" id="PS51257">
    <property type="entry name" value="PROKAR_LIPOPROTEIN"/>
    <property type="match status" value="1"/>
</dbReference>
<dbReference type="AlphaFoldDB" id="A0A9X1MRB3"/>
<evidence type="ECO:0008006" key="5">
    <source>
        <dbReference type="Google" id="ProtNLM"/>
    </source>
</evidence>